<evidence type="ECO:0000313" key="4">
    <source>
        <dbReference type="Proteomes" id="UP000256970"/>
    </source>
</evidence>
<gene>
    <name evidence="3" type="ORF">BQ4739_LOCUS13321</name>
</gene>
<dbReference type="EMBL" id="FNXT01001186">
    <property type="protein sequence ID" value="SZX73212.1"/>
    <property type="molecule type" value="Genomic_DNA"/>
</dbReference>
<feature type="region of interest" description="Disordered" evidence="1">
    <location>
        <begin position="274"/>
        <end position="303"/>
    </location>
</feature>
<keyword evidence="2" id="KW-0812">Transmembrane</keyword>
<proteinExistence type="predicted"/>
<feature type="transmembrane region" description="Helical" evidence="2">
    <location>
        <begin position="59"/>
        <end position="78"/>
    </location>
</feature>
<feature type="compositionally biased region" description="Low complexity" evidence="1">
    <location>
        <begin position="274"/>
        <end position="291"/>
    </location>
</feature>
<organism evidence="3 4">
    <name type="scientific">Tetradesmus obliquus</name>
    <name type="common">Green alga</name>
    <name type="synonym">Acutodesmus obliquus</name>
    <dbReference type="NCBI Taxonomy" id="3088"/>
    <lineage>
        <taxon>Eukaryota</taxon>
        <taxon>Viridiplantae</taxon>
        <taxon>Chlorophyta</taxon>
        <taxon>core chlorophytes</taxon>
        <taxon>Chlorophyceae</taxon>
        <taxon>CS clade</taxon>
        <taxon>Sphaeropleales</taxon>
        <taxon>Scenedesmaceae</taxon>
        <taxon>Tetradesmus</taxon>
    </lineage>
</organism>
<keyword evidence="2" id="KW-0472">Membrane</keyword>
<feature type="transmembrane region" description="Helical" evidence="2">
    <location>
        <begin position="115"/>
        <end position="133"/>
    </location>
</feature>
<feature type="transmembrane region" description="Helical" evidence="2">
    <location>
        <begin position="90"/>
        <end position="108"/>
    </location>
</feature>
<dbReference type="Proteomes" id="UP000256970">
    <property type="component" value="Unassembled WGS sequence"/>
</dbReference>
<keyword evidence="2" id="KW-1133">Transmembrane helix</keyword>
<evidence type="ECO:0000256" key="1">
    <source>
        <dbReference type="SAM" id="MobiDB-lite"/>
    </source>
</evidence>
<protein>
    <submittedName>
        <fullName evidence="3">Uncharacterized protein</fullName>
    </submittedName>
</protein>
<sequence>MGSKTPPAADAIQLSLDGLDDDIFKGSRRVASAILAVTQMLAFVPLFVIVVLQDVHLKMGVVLSAALCICLAVGNYWFHRMQVVKVYPKSLDTFLLLFYISLIPVAIMHLRWMQFWVAPFHHGIVACFMWLSVLSPSWDNFTMQSLRDHLPLQLCNLPNTQRTALHVSQLWASVLTVMALVGLGPTLSGQNSPWCVPRIVCNYVVALLALLAAAAVQRWLLNNCVAAAQEWQQNADPEAGVHAHVGPATVVGRPLGPFTEALYPSPIRVAASASPGGSTLSTDSGSSSSDTAPARDGADGVRKSWWQLHMPKKAAAAAAADNRPGA</sequence>
<feature type="transmembrane region" description="Helical" evidence="2">
    <location>
        <begin position="30"/>
        <end position="52"/>
    </location>
</feature>
<feature type="transmembrane region" description="Helical" evidence="2">
    <location>
        <begin position="170"/>
        <end position="188"/>
    </location>
</feature>
<feature type="transmembrane region" description="Helical" evidence="2">
    <location>
        <begin position="200"/>
        <end position="220"/>
    </location>
</feature>
<evidence type="ECO:0000256" key="2">
    <source>
        <dbReference type="SAM" id="Phobius"/>
    </source>
</evidence>
<dbReference type="AlphaFoldDB" id="A0A383W7R7"/>
<reference evidence="3 4" key="1">
    <citation type="submission" date="2016-10" db="EMBL/GenBank/DDBJ databases">
        <authorList>
            <person name="Cai Z."/>
        </authorList>
    </citation>
    <scope>NUCLEOTIDE SEQUENCE [LARGE SCALE GENOMIC DNA]</scope>
</reference>
<name>A0A383W7R7_TETOB</name>
<keyword evidence="4" id="KW-1185">Reference proteome</keyword>
<accession>A0A383W7R7</accession>
<evidence type="ECO:0000313" key="3">
    <source>
        <dbReference type="EMBL" id="SZX73212.1"/>
    </source>
</evidence>